<evidence type="ECO:0000313" key="7">
    <source>
        <dbReference type="EnsemblProtists" id="EKX39013"/>
    </source>
</evidence>
<comment type="subcellular location">
    <subcellularLocation>
        <location evidence="1">Cytoplasm</location>
    </subcellularLocation>
</comment>
<keyword evidence="8" id="KW-1185">Reference proteome</keyword>
<reference evidence="6 8" key="1">
    <citation type="journal article" date="2012" name="Nature">
        <title>Algal genomes reveal evolutionary mosaicism and the fate of nucleomorphs.</title>
        <authorList>
            <consortium name="DOE Joint Genome Institute"/>
            <person name="Curtis B.A."/>
            <person name="Tanifuji G."/>
            <person name="Burki F."/>
            <person name="Gruber A."/>
            <person name="Irimia M."/>
            <person name="Maruyama S."/>
            <person name="Arias M.C."/>
            <person name="Ball S.G."/>
            <person name="Gile G.H."/>
            <person name="Hirakawa Y."/>
            <person name="Hopkins J.F."/>
            <person name="Kuo A."/>
            <person name="Rensing S.A."/>
            <person name="Schmutz J."/>
            <person name="Symeonidi A."/>
            <person name="Elias M."/>
            <person name="Eveleigh R.J."/>
            <person name="Herman E.K."/>
            <person name="Klute M.J."/>
            <person name="Nakayama T."/>
            <person name="Obornik M."/>
            <person name="Reyes-Prieto A."/>
            <person name="Armbrust E.V."/>
            <person name="Aves S.J."/>
            <person name="Beiko R.G."/>
            <person name="Coutinho P."/>
            <person name="Dacks J.B."/>
            <person name="Durnford D.G."/>
            <person name="Fast N.M."/>
            <person name="Green B.R."/>
            <person name="Grisdale C.J."/>
            <person name="Hempel F."/>
            <person name="Henrissat B."/>
            <person name="Hoppner M.P."/>
            <person name="Ishida K."/>
            <person name="Kim E."/>
            <person name="Koreny L."/>
            <person name="Kroth P.G."/>
            <person name="Liu Y."/>
            <person name="Malik S.B."/>
            <person name="Maier U.G."/>
            <person name="McRose D."/>
            <person name="Mock T."/>
            <person name="Neilson J.A."/>
            <person name="Onodera N.T."/>
            <person name="Poole A.M."/>
            <person name="Pritham E.J."/>
            <person name="Richards T.A."/>
            <person name="Rocap G."/>
            <person name="Roy S.W."/>
            <person name="Sarai C."/>
            <person name="Schaack S."/>
            <person name="Shirato S."/>
            <person name="Slamovits C.H."/>
            <person name="Spencer D.F."/>
            <person name="Suzuki S."/>
            <person name="Worden A.Z."/>
            <person name="Zauner S."/>
            <person name="Barry K."/>
            <person name="Bell C."/>
            <person name="Bharti A.K."/>
            <person name="Crow J.A."/>
            <person name="Grimwood J."/>
            <person name="Kramer R."/>
            <person name="Lindquist E."/>
            <person name="Lucas S."/>
            <person name="Salamov A."/>
            <person name="McFadden G.I."/>
            <person name="Lane C.E."/>
            <person name="Keeling P.J."/>
            <person name="Gray M.W."/>
            <person name="Grigoriev I.V."/>
            <person name="Archibald J.M."/>
        </authorList>
    </citation>
    <scope>NUCLEOTIDE SEQUENCE</scope>
    <source>
        <strain evidence="6 8">CCMP2712</strain>
    </source>
</reference>
<dbReference type="PRINTS" id="PR01573">
    <property type="entry name" value="SUPERTUBBY"/>
</dbReference>
<evidence type="ECO:0000256" key="3">
    <source>
        <dbReference type="ARBA" id="ARBA00022490"/>
    </source>
</evidence>
<feature type="domain" description="Tubby C-terminal" evidence="5">
    <location>
        <begin position="1"/>
        <end position="114"/>
    </location>
</feature>
<gene>
    <name evidence="6" type="ORF">GUITHDRAFT_154541</name>
</gene>
<dbReference type="Proteomes" id="UP000011087">
    <property type="component" value="Unassembled WGS sequence"/>
</dbReference>
<reference evidence="8" key="2">
    <citation type="submission" date="2012-11" db="EMBL/GenBank/DDBJ databases">
        <authorList>
            <person name="Kuo A."/>
            <person name="Curtis B.A."/>
            <person name="Tanifuji G."/>
            <person name="Burki F."/>
            <person name="Gruber A."/>
            <person name="Irimia M."/>
            <person name="Maruyama S."/>
            <person name="Arias M.C."/>
            <person name="Ball S.G."/>
            <person name="Gile G.H."/>
            <person name="Hirakawa Y."/>
            <person name="Hopkins J.F."/>
            <person name="Rensing S.A."/>
            <person name="Schmutz J."/>
            <person name="Symeonidi A."/>
            <person name="Elias M."/>
            <person name="Eveleigh R.J."/>
            <person name="Herman E.K."/>
            <person name="Klute M.J."/>
            <person name="Nakayama T."/>
            <person name="Obornik M."/>
            <person name="Reyes-Prieto A."/>
            <person name="Armbrust E.V."/>
            <person name="Aves S.J."/>
            <person name="Beiko R.G."/>
            <person name="Coutinho P."/>
            <person name="Dacks J.B."/>
            <person name="Durnford D.G."/>
            <person name="Fast N.M."/>
            <person name="Green B.R."/>
            <person name="Grisdale C."/>
            <person name="Hempe F."/>
            <person name="Henrissat B."/>
            <person name="Hoppner M.P."/>
            <person name="Ishida K.-I."/>
            <person name="Kim E."/>
            <person name="Koreny L."/>
            <person name="Kroth P.G."/>
            <person name="Liu Y."/>
            <person name="Malik S.-B."/>
            <person name="Maier U.G."/>
            <person name="McRose D."/>
            <person name="Mock T."/>
            <person name="Neilson J.A."/>
            <person name="Onodera N.T."/>
            <person name="Poole A.M."/>
            <person name="Pritham E.J."/>
            <person name="Richards T.A."/>
            <person name="Rocap G."/>
            <person name="Roy S.W."/>
            <person name="Sarai C."/>
            <person name="Schaack S."/>
            <person name="Shirato S."/>
            <person name="Slamovits C.H."/>
            <person name="Spencer D.F."/>
            <person name="Suzuki S."/>
            <person name="Worden A.Z."/>
            <person name="Zauner S."/>
            <person name="Barry K."/>
            <person name="Bell C."/>
            <person name="Bharti A.K."/>
            <person name="Crow J.A."/>
            <person name="Grimwood J."/>
            <person name="Kramer R."/>
            <person name="Lindquist E."/>
            <person name="Lucas S."/>
            <person name="Salamov A."/>
            <person name="McFadden G.I."/>
            <person name="Lane C.E."/>
            <person name="Keeling P.J."/>
            <person name="Gray M.W."/>
            <person name="Grigoriev I.V."/>
            <person name="Archibald J.M."/>
        </authorList>
    </citation>
    <scope>NUCLEOTIDE SEQUENCE</scope>
    <source>
        <strain evidence="8">CCMP2712</strain>
    </source>
</reference>
<evidence type="ECO:0000313" key="6">
    <source>
        <dbReference type="EMBL" id="EKX39013.1"/>
    </source>
</evidence>
<evidence type="ECO:0000256" key="4">
    <source>
        <dbReference type="SAM" id="MobiDB-lite"/>
    </source>
</evidence>
<name>L1IRZ3_GUITC</name>
<dbReference type="EnsemblProtists" id="EKX39013">
    <property type="protein sequence ID" value="EKX39013"/>
    <property type="gene ID" value="GUITHDRAFT_154541"/>
</dbReference>
<dbReference type="GeneID" id="17295777"/>
<dbReference type="GO" id="GO:0005737">
    <property type="term" value="C:cytoplasm"/>
    <property type="evidence" value="ECO:0007669"/>
    <property type="project" value="UniProtKB-SubCell"/>
</dbReference>
<dbReference type="KEGG" id="gtt:GUITHDRAFT_154541"/>
<organism evidence="6">
    <name type="scientific">Guillardia theta (strain CCMP2712)</name>
    <name type="common">Cryptophyte</name>
    <dbReference type="NCBI Taxonomy" id="905079"/>
    <lineage>
        <taxon>Eukaryota</taxon>
        <taxon>Cryptophyceae</taxon>
        <taxon>Pyrenomonadales</taxon>
        <taxon>Geminigeraceae</taxon>
        <taxon>Guillardia</taxon>
    </lineage>
</organism>
<sequence length="120" mass="13728">MQVWLPKTSKSGEREKIQPTSVEDKMSSKISKEHNYIRLVNKTPRWNENLGAFCLNFQGRVTVASVKNFQLVDENSPDRVVLQFGKCSEDIFTMDYSYPLCALQAFAICLSSFDHKLACE</sequence>
<dbReference type="PaxDb" id="55529-EKX39013"/>
<dbReference type="InterPro" id="IPR025659">
    <property type="entry name" value="Tubby-like_C"/>
</dbReference>
<dbReference type="OMA" id="VESEGCH"/>
<dbReference type="EMBL" id="JH993043">
    <property type="protein sequence ID" value="EKX39013.1"/>
    <property type="molecule type" value="Genomic_DNA"/>
</dbReference>
<feature type="compositionally biased region" description="Basic and acidic residues" evidence="4">
    <location>
        <begin position="10"/>
        <end position="26"/>
    </location>
</feature>
<evidence type="ECO:0000256" key="1">
    <source>
        <dbReference type="ARBA" id="ARBA00004496"/>
    </source>
</evidence>
<dbReference type="OrthoDB" id="8775810at2759"/>
<reference evidence="7" key="3">
    <citation type="submission" date="2016-03" db="UniProtKB">
        <authorList>
            <consortium name="EnsemblProtists"/>
        </authorList>
    </citation>
    <scope>IDENTIFICATION</scope>
</reference>
<dbReference type="RefSeq" id="XP_005825993.1">
    <property type="nucleotide sequence ID" value="XM_005825936.1"/>
</dbReference>
<dbReference type="Pfam" id="PF01167">
    <property type="entry name" value="Tub"/>
    <property type="match status" value="1"/>
</dbReference>
<feature type="region of interest" description="Disordered" evidence="4">
    <location>
        <begin position="1"/>
        <end position="26"/>
    </location>
</feature>
<dbReference type="eggNOG" id="KOG2502">
    <property type="taxonomic scope" value="Eukaryota"/>
</dbReference>
<dbReference type="SUPFAM" id="SSF54518">
    <property type="entry name" value="Tubby C-terminal domain-like"/>
    <property type="match status" value="1"/>
</dbReference>
<dbReference type="HOGENOM" id="CLU_162323_1_0_1"/>
<proteinExistence type="inferred from homology"/>
<dbReference type="Gene3D" id="3.20.90.10">
    <property type="entry name" value="Tubby Protein, Chain A"/>
    <property type="match status" value="1"/>
</dbReference>
<dbReference type="InterPro" id="IPR000007">
    <property type="entry name" value="Tubby_C"/>
</dbReference>
<dbReference type="PANTHER" id="PTHR16517">
    <property type="entry name" value="TUBBY-RELATED"/>
    <property type="match status" value="1"/>
</dbReference>
<dbReference type="AlphaFoldDB" id="L1IRZ3"/>
<dbReference type="InterPro" id="IPR018066">
    <property type="entry name" value="Tubby_C_CS"/>
</dbReference>
<evidence type="ECO:0000313" key="8">
    <source>
        <dbReference type="Proteomes" id="UP000011087"/>
    </source>
</evidence>
<comment type="similarity">
    <text evidence="2">Belongs to the TUB family.</text>
</comment>
<accession>L1IRZ3</accession>
<evidence type="ECO:0000259" key="5">
    <source>
        <dbReference type="Pfam" id="PF01167"/>
    </source>
</evidence>
<dbReference type="PROSITE" id="PS01200">
    <property type="entry name" value="TUB_1"/>
    <property type="match status" value="1"/>
</dbReference>
<dbReference type="PANTHER" id="PTHR16517:SF7">
    <property type="entry name" value="PROTEIN KING TUBBY"/>
    <property type="match status" value="1"/>
</dbReference>
<evidence type="ECO:0000256" key="2">
    <source>
        <dbReference type="ARBA" id="ARBA00007129"/>
    </source>
</evidence>
<keyword evidence="3" id="KW-0963">Cytoplasm</keyword>
<protein>
    <recommendedName>
        <fullName evidence="5">Tubby C-terminal domain-containing protein</fullName>
    </recommendedName>
</protein>
<dbReference type="STRING" id="905079.L1IRZ3"/>